<proteinExistence type="predicted"/>
<dbReference type="EMBL" id="JBJUIK010000014">
    <property type="protein sequence ID" value="KAL3504540.1"/>
    <property type="molecule type" value="Genomic_DNA"/>
</dbReference>
<reference evidence="2 3" key="1">
    <citation type="submission" date="2024-11" db="EMBL/GenBank/DDBJ databases">
        <title>A near-complete genome assembly of Cinchona calisaya.</title>
        <authorList>
            <person name="Lian D.C."/>
            <person name="Zhao X.W."/>
            <person name="Wei L."/>
        </authorList>
    </citation>
    <scope>NUCLEOTIDE SEQUENCE [LARGE SCALE GENOMIC DNA]</scope>
    <source>
        <tissue evidence="2">Nenye</tissue>
    </source>
</reference>
<protein>
    <submittedName>
        <fullName evidence="2">Uncharacterized protein</fullName>
    </submittedName>
</protein>
<dbReference type="AlphaFoldDB" id="A0ABD2YEE1"/>
<evidence type="ECO:0000313" key="2">
    <source>
        <dbReference type="EMBL" id="KAL3504540.1"/>
    </source>
</evidence>
<evidence type="ECO:0000256" key="1">
    <source>
        <dbReference type="SAM" id="MobiDB-lite"/>
    </source>
</evidence>
<accession>A0ABD2YEE1</accession>
<comment type="caution">
    <text evidence="2">The sequence shown here is derived from an EMBL/GenBank/DDBJ whole genome shotgun (WGS) entry which is preliminary data.</text>
</comment>
<evidence type="ECO:0000313" key="3">
    <source>
        <dbReference type="Proteomes" id="UP001630127"/>
    </source>
</evidence>
<name>A0ABD2YEE1_9GENT</name>
<sequence>MASVDPHDDPLIHHPPVKQEGPDLKGFSQTLKFLITILRSHVRVLSQWHIGDQELQVRVKLFVDVLQKVFQEFEPFIDSNPTAAADVVQGNEDWKLLSVFVAILNVLRSLPVELAEIDDLLSSDSLNAFRRLHDEMTRILSDGSDSSANIYSENAENLVGFINSLLHNLKDVLLVCRVDSIILVKKALEDAQDRLFLIRHFL</sequence>
<feature type="compositionally biased region" description="Basic and acidic residues" evidence="1">
    <location>
        <begin position="1"/>
        <end position="12"/>
    </location>
</feature>
<dbReference type="Proteomes" id="UP001630127">
    <property type="component" value="Unassembled WGS sequence"/>
</dbReference>
<gene>
    <name evidence="2" type="ORF">ACH5RR_034381</name>
</gene>
<organism evidence="2 3">
    <name type="scientific">Cinchona calisaya</name>
    <dbReference type="NCBI Taxonomy" id="153742"/>
    <lineage>
        <taxon>Eukaryota</taxon>
        <taxon>Viridiplantae</taxon>
        <taxon>Streptophyta</taxon>
        <taxon>Embryophyta</taxon>
        <taxon>Tracheophyta</taxon>
        <taxon>Spermatophyta</taxon>
        <taxon>Magnoliopsida</taxon>
        <taxon>eudicotyledons</taxon>
        <taxon>Gunneridae</taxon>
        <taxon>Pentapetalae</taxon>
        <taxon>asterids</taxon>
        <taxon>lamiids</taxon>
        <taxon>Gentianales</taxon>
        <taxon>Rubiaceae</taxon>
        <taxon>Cinchonoideae</taxon>
        <taxon>Cinchoneae</taxon>
        <taxon>Cinchona</taxon>
    </lineage>
</organism>
<feature type="region of interest" description="Disordered" evidence="1">
    <location>
        <begin position="1"/>
        <end position="23"/>
    </location>
</feature>
<keyword evidence="3" id="KW-1185">Reference proteome</keyword>